<keyword evidence="2" id="KW-1003">Cell membrane</keyword>
<dbReference type="PANTHER" id="PTHR30294:SF29">
    <property type="entry name" value="MULTIDRUG ABC TRANSPORTER PERMEASE YBHS-RELATED"/>
    <property type="match status" value="1"/>
</dbReference>
<evidence type="ECO:0000256" key="2">
    <source>
        <dbReference type="ARBA" id="ARBA00022475"/>
    </source>
</evidence>
<gene>
    <name evidence="7" type="ORF">IAC59_01315</name>
</gene>
<dbReference type="Proteomes" id="UP000824123">
    <property type="component" value="Unassembled WGS sequence"/>
</dbReference>
<comment type="caution">
    <text evidence="7">The sequence shown here is derived from an EMBL/GenBank/DDBJ whole genome shotgun (WGS) entry which is preliminary data.</text>
</comment>
<evidence type="ECO:0000256" key="4">
    <source>
        <dbReference type="ARBA" id="ARBA00022989"/>
    </source>
</evidence>
<evidence type="ECO:0000313" key="7">
    <source>
        <dbReference type="EMBL" id="HIU45882.1"/>
    </source>
</evidence>
<dbReference type="GO" id="GO:0140359">
    <property type="term" value="F:ABC-type transporter activity"/>
    <property type="evidence" value="ECO:0007669"/>
    <property type="project" value="InterPro"/>
</dbReference>
<feature type="transmembrane region" description="Helical" evidence="6">
    <location>
        <begin position="204"/>
        <end position="227"/>
    </location>
</feature>
<keyword evidence="3 6" id="KW-0812">Transmembrane</keyword>
<evidence type="ECO:0000256" key="6">
    <source>
        <dbReference type="SAM" id="Phobius"/>
    </source>
</evidence>
<feature type="transmembrane region" description="Helical" evidence="6">
    <location>
        <begin position="131"/>
        <end position="149"/>
    </location>
</feature>
<sequence length="240" mass="27137">MRAVWKRELQAFFYTPIGYVFMGFFLLVSGYFFWGYNISSGSSDMTNFFSQVTYIFVMFVPVLTMRLMSEERRNKTDQLLITSPMSITSIIVGKFLAAASVLLITLVITFIYPTIIAVYGRLTFGTLFTNYLGFFLLGCVYISIGLLMSTLCENQVTAAVVTLVVNIMLQVLEYVPSMLSSGSYFSFIGNLFGWLSLNSRNSDFAAGLLSFSNILYFISFVAVVLFLSVRVVERRRWSEG</sequence>
<dbReference type="Pfam" id="PF12679">
    <property type="entry name" value="ABC2_membrane_2"/>
    <property type="match status" value="1"/>
</dbReference>
<evidence type="ECO:0000313" key="8">
    <source>
        <dbReference type="Proteomes" id="UP000824123"/>
    </source>
</evidence>
<evidence type="ECO:0000256" key="5">
    <source>
        <dbReference type="ARBA" id="ARBA00023136"/>
    </source>
</evidence>
<evidence type="ECO:0000256" key="1">
    <source>
        <dbReference type="ARBA" id="ARBA00004651"/>
    </source>
</evidence>
<keyword evidence="4 6" id="KW-1133">Transmembrane helix</keyword>
<dbReference type="PANTHER" id="PTHR30294">
    <property type="entry name" value="MEMBRANE COMPONENT OF ABC TRANSPORTER YHHJ-RELATED"/>
    <property type="match status" value="1"/>
</dbReference>
<keyword evidence="5 6" id="KW-0472">Membrane</keyword>
<dbReference type="InterPro" id="IPR051449">
    <property type="entry name" value="ABC-2_transporter_component"/>
</dbReference>
<organism evidence="7 8">
    <name type="scientific">Candidatus Fimadaptatus faecigallinarum</name>
    <dbReference type="NCBI Taxonomy" id="2840814"/>
    <lineage>
        <taxon>Bacteria</taxon>
        <taxon>Bacillati</taxon>
        <taxon>Bacillota</taxon>
        <taxon>Clostridia</taxon>
        <taxon>Eubacteriales</taxon>
        <taxon>Candidatus Fimadaptatus</taxon>
    </lineage>
</organism>
<protein>
    <submittedName>
        <fullName evidence="7">ABC transporter permease subunit</fullName>
    </submittedName>
</protein>
<feature type="transmembrane region" description="Helical" evidence="6">
    <location>
        <begin position="48"/>
        <end position="68"/>
    </location>
</feature>
<name>A0A9D1LQ07_9FIRM</name>
<accession>A0A9D1LQ07</accession>
<dbReference type="EMBL" id="DVNK01000009">
    <property type="protein sequence ID" value="HIU45882.1"/>
    <property type="molecule type" value="Genomic_DNA"/>
</dbReference>
<dbReference type="GO" id="GO:0005886">
    <property type="term" value="C:plasma membrane"/>
    <property type="evidence" value="ECO:0007669"/>
    <property type="project" value="UniProtKB-SubCell"/>
</dbReference>
<feature type="transmembrane region" description="Helical" evidence="6">
    <location>
        <begin position="12"/>
        <end position="36"/>
    </location>
</feature>
<reference evidence="7" key="2">
    <citation type="journal article" date="2021" name="PeerJ">
        <title>Extensive microbial diversity within the chicken gut microbiome revealed by metagenomics and culture.</title>
        <authorList>
            <person name="Gilroy R."/>
            <person name="Ravi A."/>
            <person name="Getino M."/>
            <person name="Pursley I."/>
            <person name="Horton D.L."/>
            <person name="Alikhan N.F."/>
            <person name="Baker D."/>
            <person name="Gharbi K."/>
            <person name="Hall N."/>
            <person name="Watson M."/>
            <person name="Adriaenssens E.M."/>
            <person name="Foster-Nyarko E."/>
            <person name="Jarju S."/>
            <person name="Secka A."/>
            <person name="Antonio M."/>
            <person name="Oren A."/>
            <person name="Chaudhuri R.R."/>
            <person name="La Ragione R."/>
            <person name="Hildebrand F."/>
            <person name="Pallen M.J."/>
        </authorList>
    </citation>
    <scope>NUCLEOTIDE SEQUENCE</scope>
    <source>
        <strain evidence="7">ChiSxjej2B14-8506</strain>
    </source>
</reference>
<proteinExistence type="predicted"/>
<feature type="transmembrane region" description="Helical" evidence="6">
    <location>
        <begin position="156"/>
        <end position="175"/>
    </location>
</feature>
<evidence type="ECO:0000256" key="3">
    <source>
        <dbReference type="ARBA" id="ARBA00022692"/>
    </source>
</evidence>
<reference evidence="7" key="1">
    <citation type="submission" date="2020-10" db="EMBL/GenBank/DDBJ databases">
        <authorList>
            <person name="Gilroy R."/>
        </authorList>
    </citation>
    <scope>NUCLEOTIDE SEQUENCE</scope>
    <source>
        <strain evidence="7">ChiSxjej2B14-8506</strain>
    </source>
</reference>
<dbReference type="AlphaFoldDB" id="A0A9D1LQ07"/>
<comment type="subcellular location">
    <subcellularLocation>
        <location evidence="1">Cell membrane</location>
        <topology evidence="1">Multi-pass membrane protein</topology>
    </subcellularLocation>
</comment>
<feature type="transmembrane region" description="Helical" evidence="6">
    <location>
        <begin position="95"/>
        <end position="119"/>
    </location>
</feature>